<evidence type="ECO:0000256" key="3">
    <source>
        <dbReference type="ARBA" id="ARBA00022679"/>
    </source>
</evidence>
<evidence type="ECO:0000256" key="11">
    <source>
        <dbReference type="ARBA" id="ARBA00038053"/>
    </source>
</evidence>
<evidence type="ECO:0000256" key="4">
    <source>
        <dbReference type="ARBA" id="ARBA00022692"/>
    </source>
</evidence>
<comment type="subcellular location">
    <subcellularLocation>
        <location evidence="1">Membrane</location>
        <topology evidence="1">Multi-pass membrane protein</topology>
    </subcellularLocation>
</comment>
<comment type="catalytic activity">
    <reaction evidence="15">
        <text>[GlcNAc-(1-&gt;4)-Mur2Ac(oyl-L-Ala-gamma-D-Glu-L-Lys-D-Ala-D-Ala)](n)-di-trans,octa-cis-undecaprenyl diphosphate + beta-D-GlcNAc-(1-&gt;4)-Mur2Ac(oyl-L-Ala-gamma-D-Glu-L-Lys-D-Ala-D-Ala)-di-trans,octa-cis-undecaprenyl diphosphate = [GlcNAc-(1-&gt;4)-Mur2Ac(oyl-L-Ala-gamma-D-Glu-L-Lys-D-Ala-D-Ala)](n+1)-di-trans,octa-cis-undecaprenyl diphosphate + di-trans,octa-cis-undecaprenyl diphosphate + H(+)</text>
        <dbReference type="Rhea" id="RHEA:23708"/>
        <dbReference type="Rhea" id="RHEA-COMP:9602"/>
        <dbReference type="Rhea" id="RHEA-COMP:9603"/>
        <dbReference type="ChEBI" id="CHEBI:15378"/>
        <dbReference type="ChEBI" id="CHEBI:58405"/>
        <dbReference type="ChEBI" id="CHEBI:60033"/>
        <dbReference type="ChEBI" id="CHEBI:78435"/>
        <dbReference type="EC" id="2.4.99.28"/>
    </reaction>
</comment>
<keyword evidence="3" id="KW-0808">Transferase</keyword>
<feature type="transmembrane region" description="Helical" evidence="16">
    <location>
        <begin position="169"/>
        <end position="184"/>
    </location>
</feature>
<keyword evidence="4 16" id="KW-0812">Transmembrane</keyword>
<dbReference type="GO" id="GO:0008360">
    <property type="term" value="P:regulation of cell shape"/>
    <property type="evidence" value="ECO:0007669"/>
    <property type="project" value="UniProtKB-KW"/>
</dbReference>
<evidence type="ECO:0000256" key="13">
    <source>
        <dbReference type="ARBA" id="ARBA00041418"/>
    </source>
</evidence>
<evidence type="ECO:0000256" key="8">
    <source>
        <dbReference type="ARBA" id="ARBA00023136"/>
    </source>
</evidence>
<accession>A0A2H0NDD0</accession>
<evidence type="ECO:0000256" key="10">
    <source>
        <dbReference type="ARBA" id="ARBA00033270"/>
    </source>
</evidence>
<dbReference type="EMBL" id="PCWR01000046">
    <property type="protein sequence ID" value="PIR06901.1"/>
    <property type="molecule type" value="Genomic_DNA"/>
</dbReference>
<dbReference type="GO" id="GO:0008955">
    <property type="term" value="F:peptidoglycan glycosyltransferase activity"/>
    <property type="evidence" value="ECO:0007669"/>
    <property type="project" value="UniProtKB-EC"/>
</dbReference>
<name>A0A2H0NDD0_9BACT</name>
<gene>
    <name evidence="17" type="ORF">COV54_01930</name>
</gene>
<dbReference type="InterPro" id="IPR001182">
    <property type="entry name" value="FtsW/RodA"/>
</dbReference>
<dbReference type="PANTHER" id="PTHR30474">
    <property type="entry name" value="CELL CYCLE PROTEIN"/>
    <property type="match status" value="1"/>
</dbReference>
<reference evidence="17 18" key="1">
    <citation type="submission" date="2017-09" db="EMBL/GenBank/DDBJ databases">
        <title>Depth-based differentiation of microbial function through sediment-hosted aquifers and enrichment of novel symbionts in the deep terrestrial subsurface.</title>
        <authorList>
            <person name="Probst A.J."/>
            <person name="Ladd B."/>
            <person name="Jarett J.K."/>
            <person name="Geller-Mcgrath D.E."/>
            <person name="Sieber C.M."/>
            <person name="Emerson J.B."/>
            <person name="Anantharaman K."/>
            <person name="Thomas B.C."/>
            <person name="Malmstrom R."/>
            <person name="Stieglmeier M."/>
            <person name="Klingl A."/>
            <person name="Woyke T."/>
            <person name="Ryan C.M."/>
            <person name="Banfield J.F."/>
        </authorList>
    </citation>
    <scope>NUCLEOTIDE SEQUENCE [LARGE SCALE GENOMIC DNA]</scope>
    <source>
        <strain evidence="17">CG11_big_fil_rev_8_21_14_0_20_38_23</strain>
    </source>
</reference>
<comment type="similarity">
    <text evidence="11">Belongs to the SEDS family. FtsW subfamily.</text>
</comment>
<keyword evidence="7 16" id="KW-1133">Transmembrane helix</keyword>
<evidence type="ECO:0000256" key="15">
    <source>
        <dbReference type="ARBA" id="ARBA00049902"/>
    </source>
</evidence>
<dbReference type="GO" id="GO:0005886">
    <property type="term" value="C:plasma membrane"/>
    <property type="evidence" value="ECO:0007669"/>
    <property type="project" value="TreeGrafter"/>
</dbReference>
<feature type="transmembrane region" description="Helical" evidence="16">
    <location>
        <begin position="119"/>
        <end position="134"/>
    </location>
</feature>
<evidence type="ECO:0000256" key="5">
    <source>
        <dbReference type="ARBA" id="ARBA00022960"/>
    </source>
</evidence>
<evidence type="ECO:0000256" key="12">
    <source>
        <dbReference type="ARBA" id="ARBA00041185"/>
    </source>
</evidence>
<evidence type="ECO:0000256" key="16">
    <source>
        <dbReference type="SAM" id="Phobius"/>
    </source>
</evidence>
<dbReference type="InterPro" id="IPR018365">
    <property type="entry name" value="Cell_cycle_FtsW-rel_CS"/>
</dbReference>
<feature type="transmembrane region" description="Helical" evidence="16">
    <location>
        <begin position="12"/>
        <end position="33"/>
    </location>
</feature>
<dbReference type="PROSITE" id="PS00428">
    <property type="entry name" value="FTSW_RODA_SPOVE"/>
    <property type="match status" value="1"/>
</dbReference>
<feature type="transmembrane region" description="Helical" evidence="16">
    <location>
        <begin position="346"/>
        <end position="367"/>
    </location>
</feature>
<evidence type="ECO:0000313" key="18">
    <source>
        <dbReference type="Proteomes" id="UP000228867"/>
    </source>
</evidence>
<feature type="transmembrane region" description="Helical" evidence="16">
    <location>
        <begin position="318"/>
        <end position="340"/>
    </location>
</feature>
<organism evidence="17 18">
    <name type="scientific">Candidatus Jorgensenbacteria bacterium CG11_big_fil_rev_8_21_14_0_20_38_23</name>
    <dbReference type="NCBI Taxonomy" id="1974594"/>
    <lineage>
        <taxon>Bacteria</taxon>
        <taxon>Candidatus Joergenseniibacteriota</taxon>
    </lineage>
</organism>
<feature type="transmembrane region" description="Helical" evidence="16">
    <location>
        <begin position="146"/>
        <end position="163"/>
    </location>
</feature>
<evidence type="ECO:0000256" key="9">
    <source>
        <dbReference type="ARBA" id="ARBA00032370"/>
    </source>
</evidence>
<evidence type="ECO:0000256" key="2">
    <source>
        <dbReference type="ARBA" id="ARBA00022676"/>
    </source>
</evidence>
<dbReference type="GO" id="GO:0009252">
    <property type="term" value="P:peptidoglycan biosynthetic process"/>
    <property type="evidence" value="ECO:0007669"/>
    <property type="project" value="UniProtKB-KW"/>
</dbReference>
<feature type="transmembrane region" description="Helical" evidence="16">
    <location>
        <begin position="53"/>
        <end position="72"/>
    </location>
</feature>
<dbReference type="GO" id="GO:0032153">
    <property type="term" value="C:cell division site"/>
    <property type="evidence" value="ECO:0007669"/>
    <property type="project" value="TreeGrafter"/>
</dbReference>
<evidence type="ECO:0000256" key="14">
    <source>
        <dbReference type="ARBA" id="ARBA00044770"/>
    </source>
</evidence>
<keyword evidence="5" id="KW-0133">Cell shape</keyword>
<dbReference type="PANTHER" id="PTHR30474:SF2">
    <property type="entry name" value="PEPTIDOGLYCAN GLYCOSYLTRANSFERASE FTSW-RELATED"/>
    <property type="match status" value="1"/>
</dbReference>
<feature type="transmembrane region" description="Helical" evidence="16">
    <location>
        <begin position="79"/>
        <end position="99"/>
    </location>
</feature>
<evidence type="ECO:0000256" key="6">
    <source>
        <dbReference type="ARBA" id="ARBA00022984"/>
    </source>
</evidence>
<dbReference type="EC" id="2.4.99.28" evidence="14"/>
<dbReference type="Pfam" id="PF01098">
    <property type="entry name" value="FTSW_RODA_SPOVE"/>
    <property type="match status" value="1"/>
</dbReference>
<comment type="caution">
    <text evidence="17">The sequence shown here is derived from an EMBL/GenBank/DDBJ whole genome shotgun (WGS) entry which is preliminary data.</text>
</comment>
<dbReference type="GO" id="GO:0015648">
    <property type="term" value="F:lipid-linked peptidoglycan transporter activity"/>
    <property type="evidence" value="ECO:0007669"/>
    <property type="project" value="TreeGrafter"/>
</dbReference>
<dbReference type="GO" id="GO:0051301">
    <property type="term" value="P:cell division"/>
    <property type="evidence" value="ECO:0007669"/>
    <property type="project" value="InterPro"/>
</dbReference>
<keyword evidence="2" id="KW-0328">Glycosyltransferase</keyword>
<evidence type="ECO:0000256" key="7">
    <source>
        <dbReference type="ARBA" id="ARBA00022989"/>
    </source>
</evidence>
<keyword evidence="6" id="KW-0573">Peptidoglycan synthesis</keyword>
<evidence type="ECO:0000313" key="17">
    <source>
        <dbReference type="EMBL" id="PIR06901.1"/>
    </source>
</evidence>
<feature type="transmembrane region" description="Helical" evidence="16">
    <location>
        <begin position="191"/>
        <end position="213"/>
    </location>
</feature>
<dbReference type="AlphaFoldDB" id="A0A2H0NDD0"/>
<evidence type="ECO:0000256" key="1">
    <source>
        <dbReference type="ARBA" id="ARBA00004141"/>
    </source>
</evidence>
<sequence>MIFRFSSKSSPDYFFLEILLVLIIFGLVMLTSASSDIGRLRFGDSYYYIKHQLLYGLLLGIIGFLIGLFIDFRFLEKLAPLFLILSIISLILVFTPLGFKSGGSERWLSLGPLSFQPGELLKLTFLIYLSSWLSRNLKRSKSFTQGFLPFLFLAAVVSLLLFLQPATTTAIIILAASLIMYFTAGAKIKFLVALVLVTLLGVAVLITVTPYRFQRITSWLTSFKGQNADILGKGYHLNQALIAIGSGRIFGVGYGQSTTKINYLPGSIDDSIFAVIAEELGFVGSAGLVFLFLLFIWRGINIAAAAPDNFSRYLVTSFISLIGLQAFINIGAISGLIPLTGIPLPFISYGGTALAVFLTMSGIILNISRWRLKK</sequence>
<proteinExistence type="inferred from homology"/>
<dbReference type="Proteomes" id="UP000228867">
    <property type="component" value="Unassembled WGS sequence"/>
</dbReference>
<protein>
    <recommendedName>
        <fullName evidence="12">Probable peptidoglycan glycosyltransferase FtsW</fullName>
        <ecNumber evidence="14">2.4.99.28</ecNumber>
    </recommendedName>
    <alternativeName>
        <fullName evidence="13">Cell division protein FtsW</fullName>
    </alternativeName>
    <alternativeName>
        <fullName evidence="10">Cell wall polymerase</fullName>
    </alternativeName>
    <alternativeName>
        <fullName evidence="9">Peptidoglycan polymerase</fullName>
    </alternativeName>
</protein>
<keyword evidence="8 16" id="KW-0472">Membrane</keyword>
<feature type="transmembrane region" description="Helical" evidence="16">
    <location>
        <begin position="272"/>
        <end position="297"/>
    </location>
</feature>